<dbReference type="GO" id="GO:0005549">
    <property type="term" value="F:odorant binding"/>
    <property type="evidence" value="ECO:0007669"/>
    <property type="project" value="InterPro"/>
</dbReference>
<keyword evidence="4 10" id="KW-0812">Transmembrane</keyword>
<reference evidence="12" key="1">
    <citation type="submission" date="2025-08" db="UniProtKB">
        <authorList>
            <consortium name="RefSeq"/>
        </authorList>
    </citation>
    <scope>IDENTIFICATION</scope>
    <source>
        <tissue evidence="12">Thorax and Abdomen</tissue>
    </source>
</reference>
<evidence type="ECO:0000313" key="11">
    <source>
        <dbReference type="Proteomes" id="UP000829291"/>
    </source>
</evidence>
<evidence type="ECO:0000256" key="5">
    <source>
        <dbReference type="ARBA" id="ARBA00022725"/>
    </source>
</evidence>
<dbReference type="OrthoDB" id="7179992at2759"/>
<gene>
    <name evidence="12" type="primary">LOC107227030</name>
</gene>
<dbReference type="RefSeq" id="XP_015523533.2">
    <property type="nucleotide sequence ID" value="XM_015668047.2"/>
</dbReference>
<feature type="transmembrane region" description="Helical" evidence="10">
    <location>
        <begin position="245"/>
        <end position="265"/>
    </location>
</feature>
<protein>
    <recommendedName>
        <fullName evidence="10">Odorant receptor</fullName>
    </recommendedName>
</protein>
<keyword evidence="8 10" id="KW-0675">Receptor</keyword>
<keyword evidence="11" id="KW-1185">Reference proteome</keyword>
<evidence type="ECO:0000256" key="3">
    <source>
        <dbReference type="ARBA" id="ARBA00022606"/>
    </source>
</evidence>
<feature type="transmembrane region" description="Helical" evidence="10">
    <location>
        <begin position="169"/>
        <end position="201"/>
    </location>
</feature>
<comment type="caution">
    <text evidence="10">Lacks conserved residue(s) required for the propagation of feature annotation.</text>
</comment>
<dbReference type="GO" id="GO:0005886">
    <property type="term" value="C:plasma membrane"/>
    <property type="evidence" value="ECO:0007669"/>
    <property type="project" value="UniProtKB-SubCell"/>
</dbReference>
<keyword evidence="2" id="KW-1003">Cell membrane</keyword>
<feature type="transmembrane region" description="Helical" evidence="10">
    <location>
        <begin position="126"/>
        <end position="149"/>
    </location>
</feature>
<evidence type="ECO:0000256" key="8">
    <source>
        <dbReference type="ARBA" id="ARBA00023170"/>
    </source>
</evidence>
<dbReference type="FunCoup" id="A0A6J0CA93">
    <property type="interactions" value="32"/>
</dbReference>
<evidence type="ECO:0000256" key="1">
    <source>
        <dbReference type="ARBA" id="ARBA00004651"/>
    </source>
</evidence>
<dbReference type="GO" id="GO:0004984">
    <property type="term" value="F:olfactory receptor activity"/>
    <property type="evidence" value="ECO:0007669"/>
    <property type="project" value="InterPro"/>
</dbReference>
<keyword evidence="7 10" id="KW-0472">Membrane</keyword>
<sequence length="372" mass="42183">MKYKVTIETAIAATKYAILPICCWPPPIGANKWAVRRHNICGWLAIVLLVINVLSIIYNIYLNRNDIDRCIKILAEMGALMSTCMKILICKKERLRLQVLVAEMENFIKQATGEEKELIQAYVDRCFVLHTTVFVSCILGPIFFIAGPIFQPQPFPGDVAYPFEVNSTWLWLCMYVMQSISIFQVGSMVMIDILYAMLLWYTGLRFELLNLEFQKVTNTNELRGCVGKYQKLIRYTENLTASTRIIAVEITSIAMFAVTTGGFVIIRRPGKYDVVKFIFFELVSAMELLLFSWPADHLIKVSEEVGASVFNSDWIGKSPTMLRNMLSIMQRSQQPVVIYVDGLLPILSLAFYGSTMSASFSYLTTLRAIADG</sequence>
<evidence type="ECO:0000256" key="4">
    <source>
        <dbReference type="ARBA" id="ARBA00022692"/>
    </source>
</evidence>
<organism evidence="12">
    <name type="scientific">Neodiprion lecontei</name>
    <name type="common">Redheaded pine sawfly</name>
    <dbReference type="NCBI Taxonomy" id="441921"/>
    <lineage>
        <taxon>Eukaryota</taxon>
        <taxon>Metazoa</taxon>
        <taxon>Ecdysozoa</taxon>
        <taxon>Arthropoda</taxon>
        <taxon>Hexapoda</taxon>
        <taxon>Insecta</taxon>
        <taxon>Pterygota</taxon>
        <taxon>Neoptera</taxon>
        <taxon>Endopterygota</taxon>
        <taxon>Hymenoptera</taxon>
        <taxon>Tenthredinoidea</taxon>
        <taxon>Diprionidae</taxon>
        <taxon>Diprioninae</taxon>
        <taxon>Neodiprion</taxon>
    </lineage>
</organism>
<dbReference type="PANTHER" id="PTHR21137">
    <property type="entry name" value="ODORANT RECEPTOR"/>
    <property type="match status" value="1"/>
</dbReference>
<accession>A0A6J0CA93</accession>
<dbReference type="GO" id="GO:0007165">
    <property type="term" value="P:signal transduction"/>
    <property type="evidence" value="ECO:0007669"/>
    <property type="project" value="UniProtKB-KW"/>
</dbReference>
<comment type="subcellular location">
    <subcellularLocation>
        <location evidence="1 10">Cell membrane</location>
        <topology evidence="1 10">Multi-pass membrane protein</topology>
    </subcellularLocation>
</comment>
<keyword evidence="5 10" id="KW-0552">Olfaction</keyword>
<evidence type="ECO:0000256" key="7">
    <source>
        <dbReference type="ARBA" id="ARBA00023136"/>
    </source>
</evidence>
<keyword evidence="3 10" id="KW-0716">Sensory transduction</keyword>
<proteinExistence type="inferred from homology"/>
<dbReference type="Proteomes" id="UP000829291">
    <property type="component" value="Chromosome 6"/>
</dbReference>
<dbReference type="PANTHER" id="PTHR21137:SF35">
    <property type="entry name" value="ODORANT RECEPTOR 19A-RELATED"/>
    <property type="match status" value="1"/>
</dbReference>
<evidence type="ECO:0000256" key="10">
    <source>
        <dbReference type="RuleBase" id="RU351113"/>
    </source>
</evidence>
<feature type="transmembrane region" description="Helical" evidence="10">
    <location>
        <begin position="336"/>
        <end position="354"/>
    </location>
</feature>
<keyword evidence="9 10" id="KW-0807">Transducer</keyword>
<dbReference type="Pfam" id="PF02949">
    <property type="entry name" value="7tm_6"/>
    <property type="match status" value="1"/>
</dbReference>
<dbReference type="InParanoid" id="A0A6J0CA93"/>
<evidence type="ECO:0000313" key="12">
    <source>
        <dbReference type="RefSeq" id="XP_015523533.2"/>
    </source>
</evidence>
<dbReference type="InterPro" id="IPR004117">
    <property type="entry name" value="7tm6_olfct_rcpt"/>
</dbReference>
<name>A0A6J0CA93_NEOLC</name>
<dbReference type="KEGG" id="nlo:107227030"/>
<dbReference type="AlphaFoldDB" id="A0A6J0CA93"/>
<feature type="transmembrane region" description="Helical" evidence="10">
    <location>
        <begin position="40"/>
        <end position="61"/>
    </location>
</feature>
<dbReference type="GeneID" id="107227030"/>
<evidence type="ECO:0000256" key="6">
    <source>
        <dbReference type="ARBA" id="ARBA00022989"/>
    </source>
</evidence>
<evidence type="ECO:0000256" key="2">
    <source>
        <dbReference type="ARBA" id="ARBA00022475"/>
    </source>
</evidence>
<keyword evidence="6 10" id="KW-1133">Transmembrane helix</keyword>
<evidence type="ECO:0000256" key="9">
    <source>
        <dbReference type="ARBA" id="ARBA00023224"/>
    </source>
</evidence>
<comment type="similarity">
    <text evidence="10">Belongs to the insect chemoreceptor superfamily. Heteromeric odorant receptor channel (TC 1.A.69) family.</text>
</comment>